<feature type="transmembrane region" description="Helical" evidence="6">
    <location>
        <begin position="208"/>
        <end position="228"/>
    </location>
</feature>
<gene>
    <name evidence="8" type="ORF">HG543_47495</name>
</gene>
<evidence type="ECO:0000256" key="3">
    <source>
        <dbReference type="ARBA" id="ARBA00022692"/>
    </source>
</evidence>
<keyword evidence="4 6" id="KW-1133">Transmembrane helix</keyword>
<dbReference type="EMBL" id="JABBJJ010000424">
    <property type="protein sequence ID" value="NMO22453.1"/>
    <property type="molecule type" value="Genomic_DNA"/>
</dbReference>
<sequence length="301" mass="31734">MGGAERAQRLQADGALILITLFWGITFVVVKSALGYGDPFSFLTLRFCVGALVLSALAGRQVLLPRNLRHGGLLALFLFGGFALQTLGLKDTTPSRAAFITGMSVVFVPLMTMLLFKRVPKPTSLLGVVLAAVGLYFLTRPEAGAEGQGFARGDLLSLGGAVSYACHITLTERYAPKEGVTGLVAVQLWGVALLSALCLPFVERRVEWTPSFVGAVLVCGVVASAVAISVQTWGQARTTAVRAAVIYSMEPVFASVYSVALGYEVLGPREWTGGSLILLGVLVSDVGAAAWGWWRARAGAA</sequence>
<feature type="transmembrane region" description="Helical" evidence="6">
    <location>
        <begin position="182"/>
        <end position="202"/>
    </location>
</feature>
<keyword evidence="5 6" id="KW-0472">Membrane</keyword>
<feature type="domain" description="EamA" evidence="7">
    <location>
        <begin position="15"/>
        <end position="139"/>
    </location>
</feature>
<dbReference type="InterPro" id="IPR037185">
    <property type="entry name" value="EmrE-like"/>
</dbReference>
<evidence type="ECO:0000313" key="9">
    <source>
        <dbReference type="Proteomes" id="UP000518300"/>
    </source>
</evidence>
<feature type="transmembrane region" description="Helical" evidence="6">
    <location>
        <begin position="12"/>
        <end position="34"/>
    </location>
</feature>
<evidence type="ECO:0000256" key="1">
    <source>
        <dbReference type="ARBA" id="ARBA00004651"/>
    </source>
</evidence>
<proteinExistence type="predicted"/>
<feature type="transmembrane region" description="Helical" evidence="6">
    <location>
        <begin position="40"/>
        <end position="59"/>
    </location>
</feature>
<evidence type="ECO:0000256" key="2">
    <source>
        <dbReference type="ARBA" id="ARBA00022475"/>
    </source>
</evidence>
<protein>
    <submittedName>
        <fullName evidence="8">DMT family transporter</fullName>
    </submittedName>
</protein>
<evidence type="ECO:0000313" key="8">
    <source>
        <dbReference type="EMBL" id="NMO22453.1"/>
    </source>
</evidence>
<dbReference type="InterPro" id="IPR051258">
    <property type="entry name" value="Diverse_Substrate_Transporter"/>
</dbReference>
<reference evidence="8 9" key="1">
    <citation type="submission" date="2020-04" db="EMBL/GenBank/DDBJ databases">
        <title>Draft genome of Pyxidicoccus fallax type strain.</title>
        <authorList>
            <person name="Whitworth D.E."/>
        </authorList>
    </citation>
    <scope>NUCLEOTIDE SEQUENCE [LARGE SCALE GENOMIC DNA]</scope>
    <source>
        <strain evidence="8 9">DSM 14698</strain>
    </source>
</reference>
<evidence type="ECO:0000259" key="7">
    <source>
        <dbReference type="Pfam" id="PF00892"/>
    </source>
</evidence>
<evidence type="ECO:0000256" key="6">
    <source>
        <dbReference type="SAM" id="Phobius"/>
    </source>
</evidence>
<organism evidence="8 9">
    <name type="scientific">Pyxidicoccus fallax</name>
    <dbReference type="NCBI Taxonomy" id="394095"/>
    <lineage>
        <taxon>Bacteria</taxon>
        <taxon>Pseudomonadati</taxon>
        <taxon>Myxococcota</taxon>
        <taxon>Myxococcia</taxon>
        <taxon>Myxococcales</taxon>
        <taxon>Cystobacterineae</taxon>
        <taxon>Myxococcaceae</taxon>
        <taxon>Pyxidicoccus</taxon>
    </lineage>
</organism>
<feature type="transmembrane region" description="Helical" evidence="6">
    <location>
        <begin position="240"/>
        <end position="263"/>
    </location>
</feature>
<name>A0A848LYN8_9BACT</name>
<dbReference type="Pfam" id="PF00892">
    <property type="entry name" value="EamA"/>
    <property type="match status" value="2"/>
</dbReference>
<dbReference type="SUPFAM" id="SSF103481">
    <property type="entry name" value="Multidrug resistance efflux transporter EmrE"/>
    <property type="match status" value="2"/>
</dbReference>
<keyword evidence="9" id="KW-1185">Reference proteome</keyword>
<comment type="caution">
    <text evidence="8">The sequence shown here is derived from an EMBL/GenBank/DDBJ whole genome shotgun (WGS) entry which is preliminary data.</text>
</comment>
<dbReference type="Proteomes" id="UP000518300">
    <property type="component" value="Unassembled WGS sequence"/>
</dbReference>
<evidence type="ECO:0000256" key="5">
    <source>
        <dbReference type="ARBA" id="ARBA00023136"/>
    </source>
</evidence>
<comment type="subcellular location">
    <subcellularLocation>
        <location evidence="1">Cell membrane</location>
        <topology evidence="1">Multi-pass membrane protein</topology>
    </subcellularLocation>
</comment>
<dbReference type="PANTHER" id="PTHR42920:SF5">
    <property type="entry name" value="EAMA DOMAIN-CONTAINING PROTEIN"/>
    <property type="match status" value="1"/>
</dbReference>
<keyword evidence="3 6" id="KW-0812">Transmembrane</keyword>
<dbReference type="PANTHER" id="PTHR42920">
    <property type="entry name" value="OS03G0707200 PROTEIN-RELATED"/>
    <property type="match status" value="1"/>
</dbReference>
<feature type="transmembrane region" description="Helical" evidence="6">
    <location>
        <begin position="71"/>
        <end position="89"/>
    </location>
</feature>
<feature type="domain" description="EamA" evidence="7">
    <location>
        <begin position="152"/>
        <end position="283"/>
    </location>
</feature>
<accession>A0A848LYN8</accession>
<dbReference type="GO" id="GO:0005886">
    <property type="term" value="C:plasma membrane"/>
    <property type="evidence" value="ECO:0007669"/>
    <property type="project" value="UniProtKB-SubCell"/>
</dbReference>
<feature type="transmembrane region" description="Helical" evidence="6">
    <location>
        <begin position="123"/>
        <end position="139"/>
    </location>
</feature>
<feature type="transmembrane region" description="Helical" evidence="6">
    <location>
        <begin position="95"/>
        <end position="116"/>
    </location>
</feature>
<keyword evidence="2" id="KW-1003">Cell membrane</keyword>
<feature type="transmembrane region" description="Helical" evidence="6">
    <location>
        <begin position="275"/>
        <end position="294"/>
    </location>
</feature>
<evidence type="ECO:0000256" key="4">
    <source>
        <dbReference type="ARBA" id="ARBA00022989"/>
    </source>
</evidence>
<dbReference type="AlphaFoldDB" id="A0A848LYN8"/>
<dbReference type="InterPro" id="IPR000620">
    <property type="entry name" value="EamA_dom"/>
</dbReference>